<evidence type="ECO:0000313" key="2">
    <source>
        <dbReference type="EMBL" id="GAA0566309.1"/>
    </source>
</evidence>
<proteinExistence type="predicted"/>
<sequence>MQEDMRRTQAATTGGGGTGQASAPGDALREAGSELRSKTAEAGARAGEAASRLRDEAAGAAADVKAEVSGVAGAVQDRAAGFAEEQKRAGADQAEGLARAVHRAADELQSSSPQLAHYVREAADSTGQLAEALRSRSVGDLVSGVEEFARRQPVAFFGATVLAGFALARFVKSSADDARGTGGAHTAHGRAASGHHVRSGGGAAPTLGTSTAGAPGWVPASGGADGADPTTRRPATTAAASLGGAAAHHAGTSQPGPGRSS</sequence>
<dbReference type="EMBL" id="BAAAFZ010000001">
    <property type="protein sequence ID" value="GAA0566309.1"/>
    <property type="molecule type" value="Genomic_DNA"/>
</dbReference>
<feature type="compositionally biased region" description="Low complexity" evidence="1">
    <location>
        <begin position="40"/>
        <end position="50"/>
    </location>
</feature>
<reference evidence="2 3" key="1">
    <citation type="journal article" date="2019" name="Int. J. Syst. Evol. Microbiol.">
        <title>The Global Catalogue of Microorganisms (GCM) 10K type strain sequencing project: providing services to taxonomists for standard genome sequencing and annotation.</title>
        <authorList>
            <consortium name="The Broad Institute Genomics Platform"/>
            <consortium name="The Broad Institute Genome Sequencing Center for Infectious Disease"/>
            <person name="Wu L."/>
            <person name="Ma J."/>
        </authorList>
    </citation>
    <scope>NUCLEOTIDE SEQUENCE [LARGE SCALE GENOMIC DNA]</scope>
    <source>
        <strain evidence="2 3">JCM 9933</strain>
    </source>
</reference>
<evidence type="ECO:0000313" key="3">
    <source>
        <dbReference type="Proteomes" id="UP001501588"/>
    </source>
</evidence>
<name>A0ABN1EGQ5_9PROT</name>
<dbReference type="RefSeq" id="WP_343893099.1">
    <property type="nucleotide sequence ID" value="NZ_BAAAFZ010000001.1"/>
</dbReference>
<feature type="compositionally biased region" description="Basic and acidic residues" evidence="1">
    <location>
        <begin position="27"/>
        <end position="39"/>
    </location>
</feature>
<feature type="region of interest" description="Disordered" evidence="1">
    <location>
        <begin position="1"/>
        <end position="59"/>
    </location>
</feature>
<comment type="caution">
    <text evidence="2">The sequence shown here is derived from an EMBL/GenBank/DDBJ whole genome shotgun (WGS) entry which is preliminary data.</text>
</comment>
<evidence type="ECO:0000256" key="1">
    <source>
        <dbReference type="SAM" id="MobiDB-lite"/>
    </source>
</evidence>
<protein>
    <submittedName>
        <fullName evidence="2">Uncharacterized protein</fullName>
    </submittedName>
</protein>
<organism evidence="2 3">
    <name type="scientific">Craurococcus roseus</name>
    <dbReference type="NCBI Taxonomy" id="77585"/>
    <lineage>
        <taxon>Bacteria</taxon>
        <taxon>Pseudomonadati</taxon>
        <taxon>Pseudomonadota</taxon>
        <taxon>Alphaproteobacteria</taxon>
        <taxon>Acetobacterales</taxon>
        <taxon>Acetobacteraceae</taxon>
        <taxon>Craurococcus</taxon>
    </lineage>
</organism>
<accession>A0ABN1EGQ5</accession>
<keyword evidence="3" id="KW-1185">Reference proteome</keyword>
<gene>
    <name evidence="2" type="ORF">GCM10009416_00320</name>
</gene>
<feature type="region of interest" description="Disordered" evidence="1">
    <location>
        <begin position="176"/>
        <end position="261"/>
    </location>
</feature>
<dbReference type="Gene3D" id="1.20.120.20">
    <property type="entry name" value="Apolipoprotein"/>
    <property type="match status" value="1"/>
</dbReference>
<dbReference type="Proteomes" id="UP001501588">
    <property type="component" value="Unassembled WGS sequence"/>
</dbReference>
<feature type="compositionally biased region" description="Low complexity" evidence="1">
    <location>
        <begin position="232"/>
        <end position="253"/>
    </location>
</feature>